<dbReference type="PROSITE" id="PS00584">
    <property type="entry name" value="PFKB_KINASES_2"/>
    <property type="match status" value="1"/>
</dbReference>
<keyword evidence="5" id="KW-0067">ATP-binding</keyword>
<accession>A0ABT6ZAT4</accession>
<dbReference type="Proteomes" id="UP001321481">
    <property type="component" value="Unassembled WGS sequence"/>
</dbReference>
<dbReference type="Pfam" id="PF00294">
    <property type="entry name" value="PfkB"/>
    <property type="match status" value="1"/>
</dbReference>
<name>A0ABT6ZAT4_9MICO</name>
<dbReference type="InterPro" id="IPR029056">
    <property type="entry name" value="Ribokinase-like"/>
</dbReference>
<evidence type="ECO:0000256" key="1">
    <source>
        <dbReference type="ARBA" id="ARBA00010688"/>
    </source>
</evidence>
<dbReference type="EMBL" id="JASJND010000001">
    <property type="protein sequence ID" value="MDJ1113273.1"/>
    <property type="molecule type" value="Genomic_DNA"/>
</dbReference>
<evidence type="ECO:0000256" key="3">
    <source>
        <dbReference type="ARBA" id="ARBA00022741"/>
    </source>
</evidence>
<comment type="similarity">
    <text evidence="1">Belongs to the carbohydrate kinase PfkB family.</text>
</comment>
<dbReference type="GO" id="GO:0016301">
    <property type="term" value="F:kinase activity"/>
    <property type="evidence" value="ECO:0007669"/>
    <property type="project" value="UniProtKB-KW"/>
</dbReference>
<gene>
    <name evidence="7" type="ORF">QNI14_02270</name>
</gene>
<reference evidence="7 8" key="1">
    <citation type="submission" date="2023-05" db="EMBL/GenBank/DDBJ databases">
        <title>Microbacterium dauci sp.nov., Isolated from Carrot Rhizosphere Soil.</title>
        <authorList>
            <person name="Xiao Z."/>
            <person name="Zheng J."/>
        </authorList>
    </citation>
    <scope>NUCLEOTIDE SEQUENCE [LARGE SCALE GENOMIC DNA]</scope>
    <source>
        <strain evidence="7 8">LX3-4</strain>
    </source>
</reference>
<dbReference type="RefSeq" id="WP_283714562.1">
    <property type="nucleotide sequence ID" value="NZ_JASJND010000001.1"/>
</dbReference>
<proteinExistence type="inferred from homology"/>
<keyword evidence="2 7" id="KW-0808">Transferase</keyword>
<evidence type="ECO:0000256" key="5">
    <source>
        <dbReference type="ARBA" id="ARBA00022840"/>
    </source>
</evidence>
<feature type="domain" description="Carbohydrate kinase PfkB" evidence="6">
    <location>
        <begin position="13"/>
        <end position="302"/>
    </location>
</feature>
<evidence type="ECO:0000259" key="6">
    <source>
        <dbReference type="Pfam" id="PF00294"/>
    </source>
</evidence>
<protein>
    <submittedName>
        <fullName evidence="7">Carbohydrate kinase</fullName>
        <ecNumber evidence="7">2.7.1.-</ecNumber>
    </submittedName>
</protein>
<keyword evidence="8" id="KW-1185">Reference proteome</keyword>
<comment type="caution">
    <text evidence="7">The sequence shown here is derived from an EMBL/GenBank/DDBJ whole genome shotgun (WGS) entry which is preliminary data.</text>
</comment>
<dbReference type="InterPro" id="IPR002173">
    <property type="entry name" value="Carboh/pur_kinase_PfkB_CS"/>
</dbReference>
<keyword evidence="4 7" id="KW-0418">Kinase</keyword>
<dbReference type="InterPro" id="IPR011611">
    <property type="entry name" value="PfkB_dom"/>
</dbReference>
<evidence type="ECO:0000256" key="4">
    <source>
        <dbReference type="ARBA" id="ARBA00022777"/>
    </source>
</evidence>
<dbReference type="SUPFAM" id="SSF53613">
    <property type="entry name" value="Ribokinase-like"/>
    <property type="match status" value="1"/>
</dbReference>
<dbReference type="PANTHER" id="PTHR43085">
    <property type="entry name" value="HEXOKINASE FAMILY MEMBER"/>
    <property type="match status" value="1"/>
</dbReference>
<dbReference type="PANTHER" id="PTHR43085:SF1">
    <property type="entry name" value="PSEUDOURIDINE KINASE-RELATED"/>
    <property type="match status" value="1"/>
</dbReference>
<dbReference type="Gene3D" id="3.40.1190.20">
    <property type="match status" value="1"/>
</dbReference>
<keyword evidence="3" id="KW-0547">Nucleotide-binding</keyword>
<dbReference type="EC" id="2.7.1.-" evidence="7"/>
<dbReference type="CDD" id="cd01167">
    <property type="entry name" value="bac_FRK"/>
    <property type="match status" value="1"/>
</dbReference>
<sequence length="318" mass="32885">MTAHASADQSTARVLVIGEALVDVVVRDDGSVDEAPGGSPANVALTLGRLGHAPKLITRLADDEHGRAIRAWLVESNVDVVAAPASRTSTATARLDTSGSATYEFDLEWNLTGVAEGRADVVHTGSIAALLEPGAADVTEMIDRLRCDALVTYDPNIRPALLSDHGDARTRVESFVARSDLVKASDEDLRWLYPDVEPLDVARTWLQSGPSVVIVTAGAGGATAVSWAGVVAVASDRAAVVDTVGAGDTFMGALIDGLVRSSFAGAAARSELSRIGLSELEAILEFAAIAAAVTVSRPGADPPRRAELLHRAGAPGAI</sequence>
<evidence type="ECO:0000313" key="8">
    <source>
        <dbReference type="Proteomes" id="UP001321481"/>
    </source>
</evidence>
<dbReference type="InterPro" id="IPR050306">
    <property type="entry name" value="PfkB_Carbo_kinase"/>
</dbReference>
<evidence type="ECO:0000256" key="2">
    <source>
        <dbReference type="ARBA" id="ARBA00022679"/>
    </source>
</evidence>
<organism evidence="7 8">
    <name type="scientific">Microbacterium dauci</name>
    <dbReference type="NCBI Taxonomy" id="3048008"/>
    <lineage>
        <taxon>Bacteria</taxon>
        <taxon>Bacillati</taxon>
        <taxon>Actinomycetota</taxon>
        <taxon>Actinomycetes</taxon>
        <taxon>Micrococcales</taxon>
        <taxon>Microbacteriaceae</taxon>
        <taxon>Microbacterium</taxon>
    </lineage>
</organism>
<evidence type="ECO:0000313" key="7">
    <source>
        <dbReference type="EMBL" id="MDJ1113273.1"/>
    </source>
</evidence>